<organism evidence="2 3">
    <name type="scientific">Paralvinella palmiformis</name>
    <dbReference type="NCBI Taxonomy" id="53620"/>
    <lineage>
        <taxon>Eukaryota</taxon>
        <taxon>Metazoa</taxon>
        <taxon>Spiralia</taxon>
        <taxon>Lophotrochozoa</taxon>
        <taxon>Annelida</taxon>
        <taxon>Polychaeta</taxon>
        <taxon>Sedentaria</taxon>
        <taxon>Canalipalpata</taxon>
        <taxon>Terebellida</taxon>
        <taxon>Terebelliformia</taxon>
        <taxon>Alvinellidae</taxon>
        <taxon>Paralvinella</taxon>
    </lineage>
</organism>
<accession>A0AAD9N8T6</accession>
<gene>
    <name evidence="2" type="ORF">LSH36_172g02015</name>
</gene>
<reference evidence="2" key="1">
    <citation type="journal article" date="2023" name="Mol. Biol. Evol.">
        <title>Third-Generation Sequencing Reveals the Adaptive Role of the Epigenome in Three Deep-Sea Polychaetes.</title>
        <authorList>
            <person name="Perez M."/>
            <person name="Aroh O."/>
            <person name="Sun Y."/>
            <person name="Lan Y."/>
            <person name="Juniper S.K."/>
            <person name="Young C.R."/>
            <person name="Angers B."/>
            <person name="Qian P.Y."/>
        </authorList>
    </citation>
    <scope>NUCLEOTIDE SEQUENCE</scope>
    <source>
        <strain evidence="2">P08H-3</strain>
    </source>
</reference>
<evidence type="ECO:0000256" key="1">
    <source>
        <dbReference type="SAM" id="SignalP"/>
    </source>
</evidence>
<proteinExistence type="predicted"/>
<sequence>MNIVVVLVLLQVSLILAYQMPDDCQFTITAGVRGRGLQLAKRSLFTIEECKAEMVFRNLPAATFHLTRGRKNRCLMMSEKSTKFISKARYTYMEQGVNSTCYKN</sequence>
<protein>
    <submittedName>
        <fullName evidence="2">Uncharacterized protein</fullName>
    </submittedName>
</protein>
<dbReference type="AlphaFoldDB" id="A0AAD9N8T6"/>
<feature type="signal peptide" evidence="1">
    <location>
        <begin position="1"/>
        <end position="17"/>
    </location>
</feature>
<feature type="chain" id="PRO_5042281909" evidence="1">
    <location>
        <begin position="18"/>
        <end position="104"/>
    </location>
</feature>
<evidence type="ECO:0000313" key="3">
    <source>
        <dbReference type="Proteomes" id="UP001208570"/>
    </source>
</evidence>
<comment type="caution">
    <text evidence="2">The sequence shown here is derived from an EMBL/GenBank/DDBJ whole genome shotgun (WGS) entry which is preliminary data.</text>
</comment>
<keyword evidence="3" id="KW-1185">Reference proteome</keyword>
<evidence type="ECO:0000313" key="2">
    <source>
        <dbReference type="EMBL" id="KAK2158349.1"/>
    </source>
</evidence>
<keyword evidence="1" id="KW-0732">Signal</keyword>
<dbReference type="Proteomes" id="UP001208570">
    <property type="component" value="Unassembled WGS sequence"/>
</dbReference>
<name>A0AAD9N8T6_9ANNE</name>
<dbReference type="EMBL" id="JAODUP010000172">
    <property type="protein sequence ID" value="KAK2158349.1"/>
    <property type="molecule type" value="Genomic_DNA"/>
</dbReference>